<sequence length="409" mass="45401">MSNNREAKASGLRLLILAPPSGISQGAEGSSPAEQIPDIDTKTLFSLFLTGLTGSAPSQDLSAFAGYTSHPPLRIQNKYYSANITLWCDELPASATSTQKQGSADLSQWTQQMLSAEAKEAREVIGGIVVILPYVHAAETTHPMQKLEVETLIQYIRAVNELRDLIEDESGRDVATLVAVQDMTPRAAVMRRAEREGASGITAFTETFEETCVSDHGIFGWDIVAWQPETELSPKRHAEAEHTPGAPQHELVDRSRNEYGEQTGMARILEILEQTNWSAPPADAETDEGYGLLSTDDIFESDDEFSAPDLRPRFSLQSRGHRDVVGQQSDDFQREIMGLHFALEEQSQQHTDVPLDRGDSQQVEQLTGLMDRVMATREAAAELSKEDREKFARREVSRIMREMDMGRPV</sequence>
<dbReference type="Pfam" id="PF10199">
    <property type="entry name" value="Adaptin_binding"/>
    <property type="match status" value="1"/>
</dbReference>
<gene>
    <name evidence="1" type="ORF">LTR24_004770</name>
</gene>
<reference evidence="1 2" key="1">
    <citation type="submission" date="2023-08" db="EMBL/GenBank/DDBJ databases">
        <title>Black Yeasts Isolated from many extreme environments.</title>
        <authorList>
            <person name="Coleine C."/>
            <person name="Stajich J.E."/>
            <person name="Selbmann L."/>
        </authorList>
    </citation>
    <scope>NUCLEOTIDE SEQUENCE [LARGE SCALE GENOMIC DNA]</scope>
    <source>
        <strain evidence="1 2">CCFEE 5885</strain>
    </source>
</reference>
<evidence type="ECO:0000313" key="2">
    <source>
        <dbReference type="Proteomes" id="UP001345013"/>
    </source>
</evidence>
<dbReference type="Gene3D" id="3.40.50.11960">
    <property type="match status" value="1"/>
</dbReference>
<protein>
    <submittedName>
        <fullName evidence="1">Uncharacterized protein</fullName>
    </submittedName>
</protein>
<dbReference type="InterPro" id="IPR034627">
    <property type="entry name" value="Irc6"/>
</dbReference>
<evidence type="ECO:0000313" key="1">
    <source>
        <dbReference type="EMBL" id="KAK5092856.1"/>
    </source>
</evidence>
<proteinExistence type="predicted"/>
<dbReference type="PANTHER" id="PTHR28043">
    <property type="entry name" value="INCREASED RECOMBINATION CENTERS PROTEIN 6"/>
    <property type="match status" value="1"/>
</dbReference>
<name>A0ABR0KAZ0_9EURO</name>
<accession>A0ABR0KAZ0</accession>
<organism evidence="1 2">
    <name type="scientific">Lithohypha guttulata</name>
    <dbReference type="NCBI Taxonomy" id="1690604"/>
    <lineage>
        <taxon>Eukaryota</taxon>
        <taxon>Fungi</taxon>
        <taxon>Dikarya</taxon>
        <taxon>Ascomycota</taxon>
        <taxon>Pezizomycotina</taxon>
        <taxon>Eurotiomycetes</taxon>
        <taxon>Chaetothyriomycetidae</taxon>
        <taxon>Chaetothyriales</taxon>
        <taxon>Trichomeriaceae</taxon>
        <taxon>Lithohypha</taxon>
    </lineage>
</organism>
<keyword evidence="2" id="KW-1185">Reference proteome</keyword>
<dbReference type="Proteomes" id="UP001345013">
    <property type="component" value="Unassembled WGS sequence"/>
</dbReference>
<dbReference type="PANTHER" id="PTHR28043:SF1">
    <property type="entry name" value="INCREASED RECOMBINATION CENTERS PROTEIN 6"/>
    <property type="match status" value="1"/>
</dbReference>
<dbReference type="EMBL" id="JAVRRG010000051">
    <property type="protein sequence ID" value="KAK5092856.1"/>
    <property type="molecule type" value="Genomic_DNA"/>
</dbReference>
<comment type="caution">
    <text evidence="1">The sequence shown here is derived from an EMBL/GenBank/DDBJ whole genome shotgun (WGS) entry which is preliminary data.</text>
</comment>